<keyword evidence="2" id="KW-0472">Membrane</keyword>
<dbReference type="Gene3D" id="2.20.110.10">
    <property type="entry name" value="Histone H3 K4-specific methyltransferase SET7/9 N-terminal domain"/>
    <property type="match status" value="1"/>
</dbReference>
<dbReference type="SUPFAM" id="SSF82185">
    <property type="entry name" value="Histone H3 K4-specific methyltransferase SET7/9 N-terminal domain"/>
    <property type="match status" value="1"/>
</dbReference>
<sequence>MKPAVARHWQTRHFFEGIAVLLIIVLATFSLWPSYVGHSTKSLDGGKLDYRGRIAAEKFDGQGSLRINNQDRYTGQFVDGRFSGTGTFVSHQGWQYRGEFKAGKMVGTGKMIENHQIIATLKNGELIEK</sequence>
<organism evidence="3 4">
    <name type="scientific">Lapidilactobacillus concavus DSM 17758</name>
    <dbReference type="NCBI Taxonomy" id="1423735"/>
    <lineage>
        <taxon>Bacteria</taxon>
        <taxon>Bacillati</taxon>
        <taxon>Bacillota</taxon>
        <taxon>Bacilli</taxon>
        <taxon>Lactobacillales</taxon>
        <taxon>Lactobacillaceae</taxon>
        <taxon>Lapidilactobacillus</taxon>
    </lineage>
</organism>
<dbReference type="PANTHER" id="PTHR43215">
    <property type="entry name" value="RADIAL SPOKE HEAD 1 HOMOLOG"/>
    <property type="match status" value="1"/>
</dbReference>
<evidence type="ECO:0000313" key="3">
    <source>
        <dbReference type="EMBL" id="KRM10647.1"/>
    </source>
</evidence>
<dbReference type="AlphaFoldDB" id="A0A0R1VYL3"/>
<keyword evidence="1" id="KW-0677">Repeat</keyword>
<keyword evidence="2" id="KW-0812">Transmembrane</keyword>
<dbReference type="PATRIC" id="fig|1423735.3.peg.1297"/>
<evidence type="ECO:0008006" key="5">
    <source>
        <dbReference type="Google" id="ProtNLM"/>
    </source>
</evidence>
<accession>A0A0R1VYL3</accession>
<dbReference type="Proteomes" id="UP000051315">
    <property type="component" value="Unassembled WGS sequence"/>
</dbReference>
<keyword evidence="4" id="KW-1185">Reference proteome</keyword>
<dbReference type="InterPro" id="IPR003409">
    <property type="entry name" value="MORN"/>
</dbReference>
<name>A0A0R1VYL3_9LACO</name>
<dbReference type="PANTHER" id="PTHR43215:SF14">
    <property type="entry name" value="RADIAL SPOKE HEAD 1 HOMOLOG"/>
    <property type="match status" value="1"/>
</dbReference>
<evidence type="ECO:0000313" key="4">
    <source>
        <dbReference type="Proteomes" id="UP000051315"/>
    </source>
</evidence>
<protein>
    <recommendedName>
        <fullName evidence="5">MORN repeat protein</fullName>
    </recommendedName>
</protein>
<dbReference type="Pfam" id="PF02493">
    <property type="entry name" value="MORN"/>
    <property type="match status" value="2"/>
</dbReference>
<dbReference type="STRING" id="1423735.FC15_GL001251"/>
<proteinExistence type="predicted"/>
<gene>
    <name evidence="3" type="ORF">FC15_GL001251</name>
</gene>
<comment type="caution">
    <text evidence="3">The sequence shown here is derived from an EMBL/GenBank/DDBJ whole genome shotgun (WGS) entry which is preliminary data.</text>
</comment>
<evidence type="ECO:0000256" key="2">
    <source>
        <dbReference type="SAM" id="Phobius"/>
    </source>
</evidence>
<feature type="transmembrane region" description="Helical" evidence="2">
    <location>
        <begin position="12"/>
        <end position="32"/>
    </location>
</feature>
<evidence type="ECO:0000256" key="1">
    <source>
        <dbReference type="ARBA" id="ARBA00022737"/>
    </source>
</evidence>
<dbReference type="EMBL" id="AZFX01000036">
    <property type="protein sequence ID" value="KRM10647.1"/>
    <property type="molecule type" value="Genomic_DNA"/>
</dbReference>
<reference evidence="3 4" key="1">
    <citation type="journal article" date="2015" name="Genome Announc.">
        <title>Expanding the biotechnology potential of lactobacilli through comparative genomics of 213 strains and associated genera.</title>
        <authorList>
            <person name="Sun Z."/>
            <person name="Harris H.M."/>
            <person name="McCann A."/>
            <person name="Guo C."/>
            <person name="Argimon S."/>
            <person name="Zhang W."/>
            <person name="Yang X."/>
            <person name="Jeffery I.B."/>
            <person name="Cooney J.C."/>
            <person name="Kagawa T.F."/>
            <person name="Liu W."/>
            <person name="Song Y."/>
            <person name="Salvetti E."/>
            <person name="Wrobel A."/>
            <person name="Rasinkangas P."/>
            <person name="Parkhill J."/>
            <person name="Rea M.C."/>
            <person name="O'Sullivan O."/>
            <person name="Ritari J."/>
            <person name="Douillard F.P."/>
            <person name="Paul Ross R."/>
            <person name="Yang R."/>
            <person name="Briner A.E."/>
            <person name="Felis G.E."/>
            <person name="de Vos W.M."/>
            <person name="Barrangou R."/>
            <person name="Klaenhammer T.R."/>
            <person name="Caufield P.W."/>
            <person name="Cui Y."/>
            <person name="Zhang H."/>
            <person name="O'Toole P.W."/>
        </authorList>
    </citation>
    <scope>NUCLEOTIDE SEQUENCE [LARGE SCALE GENOMIC DNA]</scope>
    <source>
        <strain evidence="3 4">DSM 17758</strain>
    </source>
</reference>
<keyword evidence="2" id="KW-1133">Transmembrane helix</keyword>